<evidence type="ECO:0000313" key="3">
    <source>
        <dbReference type="Proteomes" id="UP000314294"/>
    </source>
</evidence>
<reference evidence="2 3" key="1">
    <citation type="submission" date="2019-03" db="EMBL/GenBank/DDBJ databases">
        <title>First draft genome of Liparis tanakae, snailfish: a comprehensive survey of snailfish specific genes.</title>
        <authorList>
            <person name="Kim W."/>
            <person name="Song I."/>
            <person name="Jeong J.-H."/>
            <person name="Kim D."/>
            <person name="Kim S."/>
            <person name="Ryu S."/>
            <person name="Song J.Y."/>
            <person name="Lee S.K."/>
        </authorList>
    </citation>
    <scope>NUCLEOTIDE SEQUENCE [LARGE SCALE GENOMIC DNA]</scope>
    <source>
        <tissue evidence="2">Muscle</tissue>
    </source>
</reference>
<feature type="compositionally biased region" description="Basic and acidic residues" evidence="1">
    <location>
        <begin position="82"/>
        <end position="105"/>
    </location>
</feature>
<protein>
    <submittedName>
        <fullName evidence="2">Uncharacterized protein</fullName>
    </submittedName>
</protein>
<comment type="caution">
    <text evidence="2">The sequence shown here is derived from an EMBL/GenBank/DDBJ whole genome shotgun (WGS) entry which is preliminary data.</text>
</comment>
<feature type="region of interest" description="Disordered" evidence="1">
    <location>
        <begin position="79"/>
        <end position="105"/>
    </location>
</feature>
<proteinExistence type="predicted"/>
<evidence type="ECO:0000256" key="1">
    <source>
        <dbReference type="SAM" id="MobiDB-lite"/>
    </source>
</evidence>
<dbReference type="Proteomes" id="UP000314294">
    <property type="component" value="Unassembled WGS sequence"/>
</dbReference>
<sequence>MREWECLRLTSGSIGTEGTLRHDGPRFSEVKLADGDRTTQQRRSVVTSRASRFTSFECSFETYWFIYVTFGKITESLSNAPEGHEYRGSERGQNKSENKSANEIG</sequence>
<keyword evidence="3" id="KW-1185">Reference proteome</keyword>
<accession>A0A4Z2JFQ5</accession>
<dbReference type="EMBL" id="SRLO01000002">
    <property type="protein sequence ID" value="TNN89089.1"/>
    <property type="molecule type" value="Genomic_DNA"/>
</dbReference>
<evidence type="ECO:0000313" key="2">
    <source>
        <dbReference type="EMBL" id="TNN89089.1"/>
    </source>
</evidence>
<gene>
    <name evidence="2" type="ORF">EYF80_000377</name>
</gene>
<name>A0A4Z2JFQ5_9TELE</name>
<dbReference type="AlphaFoldDB" id="A0A4Z2JFQ5"/>
<organism evidence="2 3">
    <name type="scientific">Liparis tanakae</name>
    <name type="common">Tanaka's snailfish</name>
    <dbReference type="NCBI Taxonomy" id="230148"/>
    <lineage>
        <taxon>Eukaryota</taxon>
        <taxon>Metazoa</taxon>
        <taxon>Chordata</taxon>
        <taxon>Craniata</taxon>
        <taxon>Vertebrata</taxon>
        <taxon>Euteleostomi</taxon>
        <taxon>Actinopterygii</taxon>
        <taxon>Neopterygii</taxon>
        <taxon>Teleostei</taxon>
        <taxon>Neoteleostei</taxon>
        <taxon>Acanthomorphata</taxon>
        <taxon>Eupercaria</taxon>
        <taxon>Perciformes</taxon>
        <taxon>Cottioidei</taxon>
        <taxon>Cottales</taxon>
        <taxon>Liparidae</taxon>
        <taxon>Liparis</taxon>
    </lineage>
</organism>